<dbReference type="AlphaFoldDB" id="A0A4U8S9N0"/>
<sequence>MKKNLLSLFSFAVFTVYGSAIEASNILRDNDSLPYSLKRKVDILKRIGIEYCMERDNFKEHSFWLWHFKRKLELHKDSDDKSVNFFSDESDSGFSSFKGFVYSKTQDNILPRLYTCLELYESKEYQDEVERIVKKYCEECE</sequence>
<evidence type="ECO:0000313" key="1">
    <source>
        <dbReference type="EMBL" id="TLD82733.1"/>
    </source>
</evidence>
<dbReference type="OrthoDB" id="5326877at2"/>
<organism evidence="1 2">
    <name type="scientific">Helicobacter trogontum</name>
    <dbReference type="NCBI Taxonomy" id="50960"/>
    <lineage>
        <taxon>Bacteria</taxon>
        <taxon>Pseudomonadati</taxon>
        <taxon>Campylobacterota</taxon>
        <taxon>Epsilonproteobacteria</taxon>
        <taxon>Campylobacterales</taxon>
        <taxon>Helicobacteraceae</taxon>
        <taxon>Helicobacter</taxon>
    </lineage>
</organism>
<dbReference type="RefSeq" id="WP_034347963.1">
    <property type="nucleotide sequence ID" value="NZ_FZNG01000046.1"/>
</dbReference>
<evidence type="ECO:0000313" key="2">
    <source>
        <dbReference type="Proteomes" id="UP000029878"/>
    </source>
</evidence>
<name>A0A4U8S9N0_9HELI</name>
<comment type="caution">
    <text evidence="1">The sequence shown here is derived from an EMBL/GenBank/DDBJ whole genome shotgun (WGS) entry which is preliminary data.</text>
</comment>
<protein>
    <submittedName>
        <fullName evidence="1">Uncharacterized protein</fullName>
    </submittedName>
</protein>
<accession>A0A4U8S9N0</accession>
<dbReference type="Proteomes" id="UP000029878">
    <property type="component" value="Unassembled WGS sequence"/>
</dbReference>
<dbReference type="EMBL" id="JRPL02000016">
    <property type="protein sequence ID" value="TLD82733.1"/>
    <property type="molecule type" value="Genomic_DNA"/>
</dbReference>
<proteinExistence type="predicted"/>
<reference evidence="1 2" key="1">
    <citation type="journal article" date="2014" name="Genome Announc.">
        <title>Draft genome sequences of eight enterohepatic helicobacter species isolated from both laboratory and wild rodents.</title>
        <authorList>
            <person name="Sheh A."/>
            <person name="Shen Z."/>
            <person name="Fox J.G."/>
        </authorList>
    </citation>
    <scope>NUCLEOTIDE SEQUENCE [LARGE SCALE GENOMIC DNA]</scope>
    <source>
        <strain evidence="1 2">ATCC 700114</strain>
    </source>
</reference>
<gene>
    <name evidence="1" type="ORF">LS81_006945</name>
</gene>